<dbReference type="InterPro" id="IPR057156">
    <property type="entry name" value="DUF7834"/>
</dbReference>
<evidence type="ECO:0000313" key="4">
    <source>
        <dbReference type="Proteomes" id="UP000515808"/>
    </source>
</evidence>
<dbReference type="Proteomes" id="UP000515808">
    <property type="component" value="Chromosome"/>
</dbReference>
<keyword evidence="4" id="KW-1185">Reference proteome</keyword>
<dbReference type="Pfam" id="PF25202">
    <property type="entry name" value="DUF7834"/>
    <property type="match status" value="1"/>
</dbReference>
<dbReference type="PANTHER" id="PTHR35149:SF2">
    <property type="entry name" value="DUF262 DOMAIN-CONTAINING PROTEIN"/>
    <property type="match status" value="1"/>
</dbReference>
<protein>
    <submittedName>
        <fullName evidence="3">DUF262 domain-containing protein</fullName>
    </submittedName>
</protein>
<accession>A0A7G9L7I6</accession>
<organism evidence="3 4">
    <name type="scientific">Polaribacter pectinis</name>
    <dbReference type="NCBI Taxonomy" id="2738844"/>
    <lineage>
        <taxon>Bacteria</taxon>
        <taxon>Pseudomonadati</taxon>
        <taxon>Bacteroidota</taxon>
        <taxon>Flavobacteriia</taxon>
        <taxon>Flavobacteriales</taxon>
        <taxon>Flavobacteriaceae</taxon>
    </lineage>
</organism>
<proteinExistence type="predicted"/>
<evidence type="ECO:0000259" key="1">
    <source>
        <dbReference type="Pfam" id="PF03235"/>
    </source>
</evidence>
<dbReference type="PANTHER" id="PTHR35149">
    <property type="entry name" value="SLL5132 PROTEIN"/>
    <property type="match status" value="1"/>
</dbReference>
<dbReference type="InterPro" id="IPR004919">
    <property type="entry name" value="GmrSD_N"/>
</dbReference>
<evidence type="ECO:0000313" key="3">
    <source>
        <dbReference type="EMBL" id="QNM84585.1"/>
    </source>
</evidence>
<sequence length="476" mass="57539">MIKVKTLNYLDIFKEFPNLVVPDYQRAYTWNTDKIEDLINDWQEFLGNKNSKNISYYMGTLLFYLNKEKDKFEIIDGQQRLSSLALVYHCIHNNILKEQNLSHNQYTSAHNIVKNYSYLLQRKQELAILKEYDILNKLQFTIIVSDNEDNAFTFFDSQNNRGVTLGVDDYLKAYHLRAVQESNQEKMAKDWEAITFFARKNDKLELNLEYLFKDILFKSRQWKGQRSFPYKNKDNVLREFQKQTHKIKKGEQNYRLFANQNNMRFHSLEYQEDNSLVMLSRERIVDTNHFPFSIRQPLFEGHNFFLFTQKYHSIYKFIFFDKHPENSDLNSVRKMYDDIYNNDMSNYLKEYIQLCLVMYFDNFGVEYIVKALQHFDFYIGSIRVEKYYVRSEVVKNSLKNAKNNLLDVIQGAYLPSEIFNFIKSQENISKIYTNKQKYINDKGEYRNNVIERYIERVCKSYKKEKNKFENRKIWLV</sequence>
<dbReference type="Pfam" id="PF03235">
    <property type="entry name" value="GmrSD_N"/>
    <property type="match status" value="1"/>
</dbReference>
<dbReference type="AlphaFoldDB" id="A0A7G9L7I6"/>
<evidence type="ECO:0000259" key="2">
    <source>
        <dbReference type="Pfam" id="PF25202"/>
    </source>
</evidence>
<name>A0A7G9L7I6_9FLAO</name>
<dbReference type="KEGG" id="ppec:H9W90_10290"/>
<gene>
    <name evidence="3" type="ORF">H9W90_10290</name>
</gene>
<dbReference type="RefSeq" id="WP_187481514.1">
    <property type="nucleotide sequence ID" value="NZ_CP060695.1"/>
</dbReference>
<dbReference type="EMBL" id="CP060695">
    <property type="protein sequence ID" value="QNM84585.1"/>
    <property type="molecule type" value="Genomic_DNA"/>
</dbReference>
<feature type="domain" description="GmrSD restriction endonucleases N-terminal" evidence="1">
    <location>
        <begin position="12"/>
        <end position="175"/>
    </location>
</feature>
<feature type="domain" description="DUF7834" evidence="2">
    <location>
        <begin position="184"/>
        <end position="433"/>
    </location>
</feature>
<reference evidence="3 4" key="1">
    <citation type="submission" date="2020-08" db="EMBL/GenBank/DDBJ databases">
        <title>Polaribacter sp. L12M9 isolated from gut of the Korean scallop.</title>
        <authorList>
            <person name="Jeong Y.S."/>
        </authorList>
    </citation>
    <scope>NUCLEOTIDE SEQUENCE [LARGE SCALE GENOMIC DNA]</scope>
    <source>
        <strain evidence="3 4">L12M9</strain>
    </source>
</reference>